<organism evidence="2 3">
    <name type="scientific">Polymorphospora lycopeni</name>
    <dbReference type="NCBI Taxonomy" id="3140240"/>
    <lineage>
        <taxon>Bacteria</taxon>
        <taxon>Bacillati</taxon>
        <taxon>Actinomycetota</taxon>
        <taxon>Actinomycetes</taxon>
        <taxon>Micromonosporales</taxon>
        <taxon>Micromonosporaceae</taxon>
        <taxon>Polymorphospora</taxon>
    </lineage>
</organism>
<evidence type="ECO:0000256" key="1">
    <source>
        <dbReference type="SAM" id="MobiDB-lite"/>
    </source>
</evidence>
<dbReference type="Pfam" id="PF19698">
    <property type="entry name" value="DUF6197"/>
    <property type="match status" value="1"/>
</dbReference>
<dbReference type="EMBL" id="JBCGDC010000104">
    <property type="protein sequence ID" value="MFB6396713.1"/>
    <property type="molecule type" value="Genomic_DNA"/>
</dbReference>
<reference evidence="2 3" key="1">
    <citation type="submission" date="2024-04" db="EMBL/GenBank/DDBJ databases">
        <title>Polymorphospora sp. isolated from Baiyangdian Lake in Xiong'an New Area.</title>
        <authorList>
            <person name="Zhang X."/>
            <person name="Liu J."/>
        </authorList>
    </citation>
    <scope>NUCLEOTIDE SEQUENCE [LARGE SCALE GENOMIC DNA]</scope>
    <source>
        <strain evidence="2 3">2-325</strain>
    </source>
</reference>
<gene>
    <name evidence="2" type="ORF">AAFH96_26940</name>
</gene>
<dbReference type="Proteomes" id="UP001582793">
    <property type="component" value="Unassembled WGS sequence"/>
</dbReference>
<keyword evidence="3" id="KW-1185">Reference proteome</keyword>
<name>A0ABV5CXI3_9ACTN</name>
<feature type="region of interest" description="Disordered" evidence="1">
    <location>
        <begin position="144"/>
        <end position="165"/>
    </location>
</feature>
<accession>A0ABV5CXI3</accession>
<dbReference type="RefSeq" id="WP_375736064.1">
    <property type="nucleotide sequence ID" value="NZ_JBCGDC010000104.1"/>
</dbReference>
<evidence type="ECO:0000313" key="3">
    <source>
        <dbReference type="Proteomes" id="UP001582793"/>
    </source>
</evidence>
<protein>
    <submittedName>
        <fullName evidence="2">Uncharacterized protein</fullName>
    </submittedName>
</protein>
<comment type="caution">
    <text evidence="2">The sequence shown here is derived from an EMBL/GenBank/DDBJ whole genome shotgun (WGS) entry which is preliminary data.</text>
</comment>
<sequence length="165" mass="17761">MGRPTGIPDTLHLAAAYIGRHGWTRDHRLYDSHDNCQRDCPVHRTGMFPASILGAVRAALVGRPKWYLTSTPPGTPEAYAATLDHLNYHLSSYGAAGMRAPVIPWSNAPRRTLAEVVAALRAAASTAPRRAFVGPVGLAPVVPLRPRTSRSDRPSAGLFDLPHSA</sequence>
<evidence type="ECO:0000313" key="2">
    <source>
        <dbReference type="EMBL" id="MFB6396713.1"/>
    </source>
</evidence>
<proteinExistence type="predicted"/>
<dbReference type="InterPro" id="IPR045677">
    <property type="entry name" value="DUF6197"/>
</dbReference>